<dbReference type="STRING" id="912594.AWC12_01705"/>
<organism evidence="2 3">
    <name type="scientific">Mycolicibacterium iranicum</name>
    <name type="common">Mycobacterium iranicum</name>
    <dbReference type="NCBI Taxonomy" id="912594"/>
    <lineage>
        <taxon>Bacteria</taxon>
        <taxon>Bacillati</taxon>
        <taxon>Actinomycetota</taxon>
        <taxon>Actinomycetes</taxon>
        <taxon>Mycobacteriales</taxon>
        <taxon>Mycobacteriaceae</taxon>
        <taxon>Mycolicibacterium</taxon>
    </lineage>
</organism>
<protein>
    <submittedName>
        <fullName evidence="2">Uncharacterized protein</fullName>
    </submittedName>
</protein>
<name>A0A178M060_MYCIR</name>
<dbReference type="Proteomes" id="UP000078396">
    <property type="component" value="Unassembled WGS sequence"/>
</dbReference>
<comment type="caution">
    <text evidence="2">The sequence shown here is derived from an EMBL/GenBank/DDBJ whole genome shotgun (WGS) entry which is preliminary data.</text>
</comment>
<dbReference type="EMBL" id="LWCS01000012">
    <property type="protein sequence ID" value="OAN40683.1"/>
    <property type="molecule type" value="Genomic_DNA"/>
</dbReference>
<dbReference type="OrthoDB" id="4629024at2"/>
<evidence type="ECO:0000256" key="1">
    <source>
        <dbReference type="SAM" id="MobiDB-lite"/>
    </source>
</evidence>
<evidence type="ECO:0000313" key="3">
    <source>
        <dbReference type="Proteomes" id="UP000078396"/>
    </source>
</evidence>
<evidence type="ECO:0000313" key="2">
    <source>
        <dbReference type="EMBL" id="OAN40683.1"/>
    </source>
</evidence>
<dbReference type="RefSeq" id="WP_064280548.1">
    <property type="nucleotide sequence ID" value="NZ_LWCS01000012.1"/>
</dbReference>
<feature type="region of interest" description="Disordered" evidence="1">
    <location>
        <begin position="89"/>
        <end position="117"/>
    </location>
</feature>
<gene>
    <name evidence="2" type="ORF">A4X20_13995</name>
</gene>
<sequence>MNRARTAVLARSAKALGVVGLGAFGAMAFLGLGSGVAGADVEEVAPGPIVTSRQASENSVIRINDPGVARGTSEARLGEAGVVHAQGEVRDSTKAVNGTRSRPFRGGYAPGPAMGDW</sequence>
<dbReference type="AlphaFoldDB" id="A0A178M060"/>
<dbReference type="eggNOG" id="ENOG50323M6">
    <property type="taxonomic scope" value="Bacteria"/>
</dbReference>
<proteinExistence type="predicted"/>
<reference evidence="2 3" key="1">
    <citation type="submission" date="2016-04" db="EMBL/GenBank/DDBJ databases">
        <title>Draft Genome Sequences of Staphylococcus capitis Strain H36, S. capitis Strain H65, S. cohnii Strain H62, S. hominis Strain H69, Mycobacterium iranicum Strain H39, Plantibacter sp. Strain H53, Pseudomonas oryzihabitans Strain H72, and Microbacterium sp. Strain H83, isolated from residential settings.</title>
        <authorList>
            <person name="Lymperopoulou D."/>
            <person name="Adams R.I."/>
            <person name="Lindow S."/>
            <person name="Coil D.A."/>
            <person name="Jospin G."/>
            <person name="Eisen J.A."/>
        </authorList>
    </citation>
    <scope>NUCLEOTIDE SEQUENCE [LARGE SCALE GENOMIC DNA]</scope>
    <source>
        <strain evidence="2 3">H39</strain>
    </source>
</reference>
<accession>A0A178M060</accession>